<accession>A0A9X2SXJ6</accession>
<dbReference type="AlphaFoldDB" id="A0A9X2SXJ6"/>
<dbReference type="InterPro" id="IPR042226">
    <property type="entry name" value="eFR1_2_sf"/>
</dbReference>
<evidence type="ECO:0000256" key="1">
    <source>
        <dbReference type="SAM" id="MobiDB-lite"/>
    </source>
</evidence>
<sequence length="151" mass="17453">MNSNSFKQVGVWIDHSKAHFVGFNDGNTVLIETLESPFESMKREVGEGSDKTRFSSSNEHSSNNEHKKHNISQKELNEYFKMMETKLHSFDDILLFGPGVAKEQMRNRLRENKSFDGKWLSVQTSDKLTDNQLLAFVRDFYINANPDFKSV</sequence>
<dbReference type="EMBL" id="JANSUY010000001">
    <property type="protein sequence ID" value="MCR9013952.1"/>
    <property type="molecule type" value="Genomic_DNA"/>
</dbReference>
<organism evidence="2 3">
    <name type="scientific">Aquiflexum gelatinilyticum</name>
    <dbReference type="NCBI Taxonomy" id="2961943"/>
    <lineage>
        <taxon>Bacteria</taxon>
        <taxon>Pseudomonadati</taxon>
        <taxon>Bacteroidota</taxon>
        <taxon>Cytophagia</taxon>
        <taxon>Cytophagales</taxon>
        <taxon>Cyclobacteriaceae</taxon>
        <taxon>Aquiflexum</taxon>
    </lineage>
</organism>
<feature type="compositionally biased region" description="Basic and acidic residues" evidence="1">
    <location>
        <begin position="41"/>
        <end position="53"/>
    </location>
</feature>
<feature type="region of interest" description="Disordered" evidence="1">
    <location>
        <begin position="41"/>
        <end position="71"/>
    </location>
</feature>
<name>A0A9X2SXJ6_9BACT</name>
<protein>
    <submittedName>
        <fullName evidence="2">Uncharacterized protein</fullName>
    </submittedName>
</protein>
<dbReference type="Gene3D" id="3.30.420.60">
    <property type="entry name" value="eRF1 domain 2"/>
    <property type="match status" value="1"/>
</dbReference>
<gene>
    <name evidence="2" type="ORF">NU887_02830</name>
</gene>
<evidence type="ECO:0000313" key="2">
    <source>
        <dbReference type="EMBL" id="MCR9013952.1"/>
    </source>
</evidence>
<keyword evidence="3" id="KW-1185">Reference proteome</keyword>
<evidence type="ECO:0000313" key="3">
    <source>
        <dbReference type="Proteomes" id="UP001142175"/>
    </source>
</evidence>
<comment type="caution">
    <text evidence="2">The sequence shown here is derived from an EMBL/GenBank/DDBJ whole genome shotgun (WGS) entry which is preliminary data.</text>
</comment>
<proteinExistence type="predicted"/>
<dbReference type="RefSeq" id="WP_258421840.1">
    <property type="nucleotide sequence ID" value="NZ_JANSUY010000001.1"/>
</dbReference>
<dbReference type="SUPFAM" id="SSF53137">
    <property type="entry name" value="Translational machinery components"/>
    <property type="match status" value="1"/>
</dbReference>
<reference evidence="2" key="1">
    <citation type="submission" date="2022-08" db="EMBL/GenBank/DDBJ databases">
        <authorList>
            <person name="Zhang D."/>
        </authorList>
    </citation>
    <scope>NUCLEOTIDE SEQUENCE</scope>
    <source>
        <strain evidence="2">XJ19-11</strain>
    </source>
</reference>
<dbReference type="Proteomes" id="UP001142175">
    <property type="component" value="Unassembled WGS sequence"/>
</dbReference>